<feature type="transmembrane region" description="Helical" evidence="5">
    <location>
        <begin position="133"/>
        <end position="150"/>
    </location>
</feature>
<feature type="transmembrane region" description="Helical" evidence="5">
    <location>
        <begin position="386"/>
        <end position="405"/>
    </location>
</feature>
<feature type="transmembrane region" description="Helical" evidence="5">
    <location>
        <begin position="221"/>
        <end position="241"/>
    </location>
</feature>
<dbReference type="InterPro" id="IPR011701">
    <property type="entry name" value="MFS"/>
</dbReference>
<gene>
    <name evidence="7" type="ORF">K458DRAFT_308930</name>
</gene>
<dbReference type="AlphaFoldDB" id="A0A6G1ITP4"/>
<dbReference type="Gene3D" id="1.20.1250.20">
    <property type="entry name" value="MFS general substrate transporter like domains"/>
    <property type="match status" value="1"/>
</dbReference>
<evidence type="ECO:0000259" key="6">
    <source>
        <dbReference type="PROSITE" id="PS50850"/>
    </source>
</evidence>
<keyword evidence="8" id="KW-1185">Reference proteome</keyword>
<feature type="transmembrane region" description="Helical" evidence="5">
    <location>
        <begin position="479"/>
        <end position="501"/>
    </location>
</feature>
<dbReference type="Pfam" id="PF07690">
    <property type="entry name" value="MFS_1"/>
    <property type="match status" value="1"/>
</dbReference>
<comment type="subcellular location">
    <subcellularLocation>
        <location evidence="1">Membrane</location>
        <topology evidence="1">Multi-pass membrane protein</topology>
    </subcellularLocation>
</comment>
<feature type="transmembrane region" description="Helical" evidence="5">
    <location>
        <begin position="66"/>
        <end position="89"/>
    </location>
</feature>
<feature type="domain" description="Major facilitator superfamily (MFS) profile" evidence="6">
    <location>
        <begin position="66"/>
        <end position="533"/>
    </location>
</feature>
<sequence>MGFGVLQDSRMAAPPGTVTIGASDAVEDAIEDTKSLKRDGNIILQPQPSDSPNDPLNWSPMWKESIMVILAFSSGVTTALGPMVTPALHVIALKYNVSLDMASSLIIGFLAFWIGFTTFFTASGANIWGKRPFFVISSVVLLATNFWGFFASSFPSLAAMRIVQGIASAPLETLVTSTVSDLFFVHQRGTRLSIWGCMLASGVLLGQTISGIIVQNISFEATFGISALIFIPIVVLMYFVVVETTYNGPRGNTVIELAEKGSVSFVDTAKKETYSQKLRLFRGRVSGESFWKGVWKPVPLIAYPAVLFSTVVYGMFFTLLVTISVLSVTAFSMPPYNLNPAQIGLTNLPLLAVSLIGSPLSGWMADGIPKAMARRNKGVFEPEFRLTLMLIATPLATAGFLGFGMSVQRGLPIGWPVFWVAVYSLSVPFASQASLAYVIDCHPKDANQAFVTINFTKAVMTFLATTYANGWFLKMGPQATFNIITTINLGVCLMTIPAYVFGKRFRSMVARSSFGQKLSASHEPSPGKFGPEA</sequence>
<dbReference type="PANTHER" id="PTHR23502">
    <property type="entry name" value="MAJOR FACILITATOR SUPERFAMILY"/>
    <property type="match status" value="1"/>
</dbReference>
<dbReference type="Proteomes" id="UP000799291">
    <property type="component" value="Unassembled WGS sequence"/>
</dbReference>
<keyword evidence="2 5" id="KW-0812">Transmembrane</keyword>
<dbReference type="InterPro" id="IPR020846">
    <property type="entry name" value="MFS_dom"/>
</dbReference>
<reference evidence="7" key="1">
    <citation type="journal article" date="2020" name="Stud. Mycol.">
        <title>101 Dothideomycetes genomes: a test case for predicting lifestyles and emergence of pathogens.</title>
        <authorList>
            <person name="Haridas S."/>
            <person name="Albert R."/>
            <person name="Binder M."/>
            <person name="Bloem J."/>
            <person name="Labutti K."/>
            <person name="Salamov A."/>
            <person name="Andreopoulos B."/>
            <person name="Baker S."/>
            <person name="Barry K."/>
            <person name="Bills G."/>
            <person name="Bluhm B."/>
            <person name="Cannon C."/>
            <person name="Castanera R."/>
            <person name="Culley D."/>
            <person name="Daum C."/>
            <person name="Ezra D."/>
            <person name="Gonzalez J."/>
            <person name="Henrissat B."/>
            <person name="Kuo A."/>
            <person name="Liang C."/>
            <person name="Lipzen A."/>
            <person name="Lutzoni F."/>
            <person name="Magnuson J."/>
            <person name="Mondo S."/>
            <person name="Nolan M."/>
            <person name="Ohm R."/>
            <person name="Pangilinan J."/>
            <person name="Park H.-J."/>
            <person name="Ramirez L."/>
            <person name="Alfaro M."/>
            <person name="Sun H."/>
            <person name="Tritt A."/>
            <person name="Yoshinaga Y."/>
            <person name="Zwiers L.-H."/>
            <person name="Turgeon B."/>
            <person name="Goodwin S."/>
            <person name="Spatafora J."/>
            <person name="Crous P."/>
            <person name="Grigoriev I."/>
        </authorList>
    </citation>
    <scope>NUCLEOTIDE SEQUENCE</scope>
    <source>
        <strain evidence="7">CBS 122367</strain>
    </source>
</reference>
<feature type="transmembrane region" description="Helical" evidence="5">
    <location>
        <begin position="451"/>
        <end position="473"/>
    </location>
</feature>
<feature type="transmembrane region" description="Helical" evidence="5">
    <location>
        <begin position="101"/>
        <end position="121"/>
    </location>
</feature>
<dbReference type="OrthoDB" id="2585655at2759"/>
<evidence type="ECO:0000256" key="2">
    <source>
        <dbReference type="ARBA" id="ARBA00022692"/>
    </source>
</evidence>
<proteinExistence type="predicted"/>
<dbReference type="PROSITE" id="PS50850">
    <property type="entry name" value="MFS"/>
    <property type="match status" value="1"/>
</dbReference>
<keyword evidence="3 5" id="KW-1133">Transmembrane helix</keyword>
<dbReference type="PANTHER" id="PTHR23502:SF20">
    <property type="entry name" value="TRANSPORTER, PUTATIVE (AFU_ORTHOLOGUE AFUA_6G13880)-RELATED"/>
    <property type="match status" value="1"/>
</dbReference>
<feature type="transmembrane region" description="Helical" evidence="5">
    <location>
        <begin position="192"/>
        <end position="215"/>
    </location>
</feature>
<dbReference type="EMBL" id="MU005590">
    <property type="protein sequence ID" value="KAF2681616.1"/>
    <property type="molecule type" value="Genomic_DNA"/>
</dbReference>
<name>A0A6G1ITP4_9PLEO</name>
<feature type="transmembrane region" description="Helical" evidence="5">
    <location>
        <begin position="417"/>
        <end position="439"/>
    </location>
</feature>
<organism evidence="7 8">
    <name type="scientific">Lentithecium fluviatile CBS 122367</name>
    <dbReference type="NCBI Taxonomy" id="1168545"/>
    <lineage>
        <taxon>Eukaryota</taxon>
        <taxon>Fungi</taxon>
        <taxon>Dikarya</taxon>
        <taxon>Ascomycota</taxon>
        <taxon>Pezizomycotina</taxon>
        <taxon>Dothideomycetes</taxon>
        <taxon>Pleosporomycetidae</taxon>
        <taxon>Pleosporales</taxon>
        <taxon>Massarineae</taxon>
        <taxon>Lentitheciaceae</taxon>
        <taxon>Lentithecium</taxon>
    </lineage>
</organism>
<feature type="transmembrane region" description="Helical" evidence="5">
    <location>
        <begin position="348"/>
        <end position="365"/>
    </location>
</feature>
<evidence type="ECO:0000313" key="8">
    <source>
        <dbReference type="Proteomes" id="UP000799291"/>
    </source>
</evidence>
<evidence type="ECO:0000256" key="3">
    <source>
        <dbReference type="ARBA" id="ARBA00022989"/>
    </source>
</evidence>
<dbReference type="GO" id="GO:0005886">
    <property type="term" value="C:plasma membrane"/>
    <property type="evidence" value="ECO:0007669"/>
    <property type="project" value="TreeGrafter"/>
</dbReference>
<evidence type="ECO:0000256" key="5">
    <source>
        <dbReference type="SAM" id="Phobius"/>
    </source>
</evidence>
<evidence type="ECO:0000256" key="1">
    <source>
        <dbReference type="ARBA" id="ARBA00004141"/>
    </source>
</evidence>
<dbReference type="GO" id="GO:0022857">
    <property type="term" value="F:transmembrane transporter activity"/>
    <property type="evidence" value="ECO:0007669"/>
    <property type="project" value="InterPro"/>
</dbReference>
<protein>
    <submittedName>
        <fullName evidence="7">MFS general substrate transporter</fullName>
    </submittedName>
</protein>
<evidence type="ECO:0000256" key="4">
    <source>
        <dbReference type="ARBA" id="ARBA00023136"/>
    </source>
</evidence>
<dbReference type="InterPro" id="IPR036259">
    <property type="entry name" value="MFS_trans_sf"/>
</dbReference>
<dbReference type="SUPFAM" id="SSF103473">
    <property type="entry name" value="MFS general substrate transporter"/>
    <property type="match status" value="1"/>
</dbReference>
<accession>A0A6G1ITP4</accession>
<feature type="transmembrane region" description="Helical" evidence="5">
    <location>
        <begin position="300"/>
        <end position="328"/>
    </location>
</feature>
<feature type="transmembrane region" description="Helical" evidence="5">
    <location>
        <begin position="162"/>
        <end position="185"/>
    </location>
</feature>
<evidence type="ECO:0000313" key="7">
    <source>
        <dbReference type="EMBL" id="KAF2681616.1"/>
    </source>
</evidence>
<keyword evidence="4 5" id="KW-0472">Membrane</keyword>